<dbReference type="PROSITE" id="PS50118">
    <property type="entry name" value="HMG_BOX_2"/>
    <property type="match status" value="1"/>
</dbReference>
<evidence type="ECO:0000256" key="3">
    <source>
        <dbReference type="ARBA" id="ARBA00022687"/>
    </source>
</evidence>
<feature type="region of interest" description="Disordered" evidence="10">
    <location>
        <begin position="423"/>
        <end position="448"/>
    </location>
</feature>
<dbReference type="InterPro" id="IPR036910">
    <property type="entry name" value="HMG_box_dom_sf"/>
</dbReference>
<dbReference type="Gene3D" id="1.10.30.10">
    <property type="entry name" value="High mobility group box domain"/>
    <property type="match status" value="1"/>
</dbReference>
<evidence type="ECO:0000259" key="11">
    <source>
        <dbReference type="PROSITE" id="PS50118"/>
    </source>
</evidence>
<comment type="subcellular location">
    <subcellularLocation>
        <location evidence="1">Nucleus</location>
    </subcellularLocation>
</comment>
<feature type="compositionally biased region" description="Gly residues" evidence="10">
    <location>
        <begin position="1"/>
        <end position="11"/>
    </location>
</feature>
<feature type="region of interest" description="Disordered" evidence="10">
    <location>
        <begin position="323"/>
        <end position="355"/>
    </location>
</feature>
<feature type="region of interest" description="Disordered" evidence="10">
    <location>
        <begin position="561"/>
        <end position="609"/>
    </location>
</feature>
<feature type="DNA-binding region" description="HMG box" evidence="9">
    <location>
        <begin position="355"/>
        <end position="423"/>
    </location>
</feature>
<sequence>MPQLNGGGGDDLGANDELISFKDEGEQEEKSSDNSSAERDLADVKSSLVNESETNQNSSSDSEAERRPPPRSESFRDKSRESLEEAAKRQDGGLFKGPPYPGYPFIMIPDLTSPYLPNGSLSPTARTLHFQSGSTHYSAYKTIEHQIAIQYLQMKWPLLDVQAGTLQSRQALKDARSPSPAHIVSNKVPVVQHPHHVHPLTPLITYSNEHFTPGNPPPHLPADVDPKTGIPRPPHPPDISPYYPLSPGTVGQIPHPLGWLVPQQGQPVYPITTGGFRHPYPTALTVNASMSSFLSSRFPPHMVPPHHTLHTTGIPHPAIVTPTVKQESSQSDVGSLHSSKHQDSKKEEEKKKPHIKKPLNAFMLYMKEMRAKVVAECTLKESAAINQILGRRWHALSREEQAKYYELARKERQLHMQLYPGWSARDNYGKKKKRKRDKQPGETNDLSAPKKCRARFGLDQQNNWCGPCRRKKKCVRYIQGEGSCLSPPSSDGSLLDSPPPSPNLLGSSPQDAKSQTEQTQPLSLSLKPDPLAHLSMMPPPPALLLAEAAHGKAPVLCPNGALDLPPTALQQPLLPSSSLAQPSTSSLHSHNSLAGTQPQPLSLVTKSLE</sequence>
<feature type="compositionally biased region" description="Low complexity" evidence="10">
    <location>
        <begin position="564"/>
        <end position="587"/>
    </location>
</feature>
<gene>
    <name evidence="13" type="primary">TCF7L2</name>
</gene>
<feature type="compositionally biased region" description="Basic and acidic residues" evidence="10">
    <location>
        <begin position="63"/>
        <end position="91"/>
    </location>
</feature>
<evidence type="ECO:0000256" key="10">
    <source>
        <dbReference type="SAM" id="MobiDB-lite"/>
    </source>
</evidence>
<dbReference type="GeneID" id="103110804"/>
<dbReference type="CDD" id="cd21996">
    <property type="entry name" value="HMG-box_TCF7-like"/>
    <property type="match status" value="1"/>
</dbReference>
<dbReference type="PANTHER" id="PTHR10373">
    <property type="entry name" value="TRANSCRIPTION FACTOR 7 FAMILY MEMBER"/>
    <property type="match status" value="1"/>
</dbReference>
<feature type="compositionally biased region" description="Polar residues" evidence="10">
    <location>
        <begin position="510"/>
        <end position="523"/>
    </location>
</feature>
<proteinExistence type="inferred from homology"/>
<dbReference type="Pfam" id="PF00505">
    <property type="entry name" value="HMG_box"/>
    <property type="match status" value="1"/>
</dbReference>
<accession>A0ABM3VSG4</accession>
<dbReference type="Gene3D" id="4.10.900.10">
    <property type="entry name" value="TCF3-CBD (Catenin binding domain)"/>
    <property type="match status" value="1"/>
</dbReference>
<feature type="region of interest" description="Disordered" evidence="10">
    <location>
        <begin position="1"/>
        <end position="96"/>
    </location>
</feature>
<dbReference type="InterPro" id="IPR024940">
    <property type="entry name" value="TCF/LEF"/>
</dbReference>
<keyword evidence="12" id="KW-1185">Reference proteome</keyword>
<dbReference type="SMART" id="SM00398">
    <property type="entry name" value="HMG"/>
    <property type="match status" value="1"/>
</dbReference>
<feature type="compositionally biased region" description="Basic and acidic residues" evidence="10">
    <location>
        <begin position="340"/>
        <end position="351"/>
    </location>
</feature>
<comment type="similarity">
    <text evidence="2">Belongs to the TCF/LEF family.</text>
</comment>
<dbReference type="SMART" id="SM01366">
    <property type="entry name" value="c-clamp"/>
    <property type="match status" value="1"/>
</dbReference>
<dbReference type="Pfam" id="PF08347">
    <property type="entry name" value="CTNNB1_binding"/>
    <property type="match status" value="1"/>
</dbReference>
<feature type="domain" description="HMG box" evidence="11">
    <location>
        <begin position="355"/>
        <end position="423"/>
    </location>
</feature>
<evidence type="ECO:0000256" key="6">
    <source>
        <dbReference type="ARBA" id="ARBA00023159"/>
    </source>
</evidence>
<keyword evidence="8 9" id="KW-0539">Nucleus</keyword>
<evidence type="ECO:0000256" key="2">
    <source>
        <dbReference type="ARBA" id="ARBA00006569"/>
    </source>
</evidence>
<dbReference type="InterPro" id="IPR027397">
    <property type="entry name" value="Catenin-bd_sf"/>
</dbReference>
<evidence type="ECO:0000256" key="7">
    <source>
        <dbReference type="ARBA" id="ARBA00023163"/>
    </source>
</evidence>
<keyword evidence="4" id="KW-0805">Transcription regulation</keyword>
<name>A0ABM3VSG4_ERIEU</name>
<keyword evidence="3" id="KW-0879">Wnt signaling pathway</keyword>
<feature type="region of interest" description="Disordered" evidence="10">
    <location>
        <begin position="484"/>
        <end position="535"/>
    </location>
</feature>
<evidence type="ECO:0000256" key="9">
    <source>
        <dbReference type="PROSITE-ProRule" id="PRU00267"/>
    </source>
</evidence>
<dbReference type="PANTHER" id="PTHR10373:SF32">
    <property type="entry name" value="TRANSCRIPTION FACTOR 7-LIKE 2"/>
    <property type="match status" value="1"/>
</dbReference>
<feature type="compositionally biased region" description="Polar residues" evidence="10">
    <location>
        <begin position="323"/>
        <end position="333"/>
    </location>
</feature>
<keyword evidence="7" id="KW-0804">Transcription</keyword>
<evidence type="ECO:0000256" key="4">
    <source>
        <dbReference type="ARBA" id="ARBA00023015"/>
    </source>
</evidence>
<keyword evidence="5 9" id="KW-0238">DNA-binding</keyword>
<organism evidence="12 13">
    <name type="scientific">Erinaceus europaeus</name>
    <name type="common">Western European hedgehog</name>
    <dbReference type="NCBI Taxonomy" id="9365"/>
    <lineage>
        <taxon>Eukaryota</taxon>
        <taxon>Metazoa</taxon>
        <taxon>Chordata</taxon>
        <taxon>Craniata</taxon>
        <taxon>Vertebrata</taxon>
        <taxon>Euteleostomi</taxon>
        <taxon>Mammalia</taxon>
        <taxon>Eutheria</taxon>
        <taxon>Laurasiatheria</taxon>
        <taxon>Eulipotyphla</taxon>
        <taxon>Erinaceidae</taxon>
        <taxon>Erinaceinae</taxon>
        <taxon>Erinaceus</taxon>
    </lineage>
</organism>
<evidence type="ECO:0000256" key="1">
    <source>
        <dbReference type="ARBA" id="ARBA00004123"/>
    </source>
</evidence>
<feature type="compositionally biased region" description="Polar residues" evidence="10">
    <location>
        <begin position="588"/>
        <end position="609"/>
    </location>
</feature>
<dbReference type="RefSeq" id="XP_060027272.1">
    <property type="nucleotide sequence ID" value="XM_060171289.1"/>
</dbReference>
<evidence type="ECO:0000313" key="13">
    <source>
        <dbReference type="RefSeq" id="XP_060027272.1"/>
    </source>
</evidence>
<dbReference type="SUPFAM" id="SSF47095">
    <property type="entry name" value="HMG-box"/>
    <property type="match status" value="1"/>
</dbReference>
<protein>
    <submittedName>
        <fullName evidence="13">Transcription factor 7-like 2 isoform X16</fullName>
    </submittedName>
</protein>
<feature type="compositionally biased region" description="Basic and acidic residues" evidence="10">
    <location>
        <begin position="19"/>
        <end position="43"/>
    </location>
</feature>
<feature type="compositionally biased region" description="Low complexity" evidence="10">
    <location>
        <begin position="485"/>
        <end position="496"/>
    </location>
</feature>
<dbReference type="Proteomes" id="UP001652624">
    <property type="component" value="Chromosome 14"/>
</dbReference>
<dbReference type="InterPro" id="IPR013558">
    <property type="entry name" value="CTNNB1-bd_N"/>
</dbReference>
<evidence type="ECO:0000256" key="8">
    <source>
        <dbReference type="ARBA" id="ARBA00023242"/>
    </source>
</evidence>
<feature type="compositionally biased region" description="Polar residues" evidence="10">
    <location>
        <begin position="47"/>
        <end position="57"/>
    </location>
</feature>
<dbReference type="InterPro" id="IPR009071">
    <property type="entry name" value="HMG_box_dom"/>
</dbReference>
<evidence type="ECO:0000313" key="12">
    <source>
        <dbReference type="Proteomes" id="UP001652624"/>
    </source>
</evidence>
<reference evidence="13" key="1">
    <citation type="submission" date="2025-08" db="UniProtKB">
        <authorList>
            <consortium name="RefSeq"/>
        </authorList>
    </citation>
    <scope>IDENTIFICATION</scope>
</reference>
<keyword evidence="6" id="KW-0010">Activator</keyword>
<evidence type="ECO:0000256" key="5">
    <source>
        <dbReference type="ARBA" id="ARBA00023125"/>
    </source>
</evidence>